<organism evidence="5 6">
    <name type="scientific">Criibacterium bergeronii</name>
    <dbReference type="NCBI Taxonomy" id="1871336"/>
    <lineage>
        <taxon>Bacteria</taxon>
        <taxon>Bacillati</taxon>
        <taxon>Bacillota</taxon>
        <taxon>Clostridia</taxon>
        <taxon>Peptostreptococcales</taxon>
        <taxon>Filifactoraceae</taxon>
        <taxon>Criibacterium</taxon>
    </lineage>
</organism>
<keyword evidence="3 5" id="KW-0067">ATP-binding</keyword>
<dbReference type="GO" id="GO:0005524">
    <property type="term" value="F:ATP binding"/>
    <property type="evidence" value="ECO:0007669"/>
    <property type="project" value="UniProtKB-KW"/>
</dbReference>
<dbReference type="InterPro" id="IPR017871">
    <property type="entry name" value="ABC_transporter-like_CS"/>
</dbReference>
<comment type="caution">
    <text evidence="5">The sequence shown here is derived from an EMBL/GenBank/DDBJ whole genome shotgun (WGS) entry which is preliminary data.</text>
</comment>
<dbReference type="PANTHER" id="PTHR42781:SF8">
    <property type="entry name" value="BICARBONATE TRANSPORT ATP-BINDING PROTEIN CMPC"/>
    <property type="match status" value="1"/>
</dbReference>
<evidence type="ECO:0000313" key="6">
    <source>
        <dbReference type="Proteomes" id="UP000319424"/>
    </source>
</evidence>
<dbReference type="SUPFAM" id="SSF52540">
    <property type="entry name" value="P-loop containing nucleoside triphosphate hydrolases"/>
    <property type="match status" value="1"/>
</dbReference>
<feature type="domain" description="ABC transporter" evidence="4">
    <location>
        <begin position="5"/>
        <end position="223"/>
    </location>
</feature>
<dbReference type="EMBL" id="VJXW01000009">
    <property type="protein sequence ID" value="TRW25538.1"/>
    <property type="molecule type" value="Genomic_DNA"/>
</dbReference>
<keyword evidence="1" id="KW-0813">Transport</keyword>
<name>A0A552V513_9FIRM</name>
<accession>A0A552V513</accession>
<proteinExistence type="predicted"/>
<dbReference type="AlphaFoldDB" id="A0A552V513"/>
<evidence type="ECO:0000256" key="1">
    <source>
        <dbReference type="ARBA" id="ARBA00022448"/>
    </source>
</evidence>
<dbReference type="SMART" id="SM00382">
    <property type="entry name" value="AAA"/>
    <property type="match status" value="1"/>
</dbReference>
<dbReference type="Pfam" id="PF00005">
    <property type="entry name" value="ABC_tran"/>
    <property type="match status" value="1"/>
</dbReference>
<dbReference type="InterPro" id="IPR050093">
    <property type="entry name" value="ABC_SmlMolc_Importer"/>
</dbReference>
<dbReference type="InterPro" id="IPR027417">
    <property type="entry name" value="P-loop_NTPase"/>
</dbReference>
<dbReference type="GO" id="GO:0016887">
    <property type="term" value="F:ATP hydrolysis activity"/>
    <property type="evidence" value="ECO:0007669"/>
    <property type="project" value="InterPro"/>
</dbReference>
<dbReference type="Proteomes" id="UP000319424">
    <property type="component" value="Unassembled WGS sequence"/>
</dbReference>
<dbReference type="Gene3D" id="3.40.50.300">
    <property type="entry name" value="P-loop containing nucleotide triphosphate hydrolases"/>
    <property type="match status" value="1"/>
</dbReference>
<dbReference type="PROSITE" id="PS00211">
    <property type="entry name" value="ABC_TRANSPORTER_1"/>
    <property type="match status" value="1"/>
</dbReference>
<dbReference type="InterPro" id="IPR003439">
    <property type="entry name" value="ABC_transporter-like_ATP-bd"/>
</dbReference>
<keyword evidence="2" id="KW-0547">Nucleotide-binding</keyword>
<dbReference type="PROSITE" id="PS50893">
    <property type="entry name" value="ABC_TRANSPORTER_2"/>
    <property type="match status" value="1"/>
</dbReference>
<evidence type="ECO:0000256" key="2">
    <source>
        <dbReference type="ARBA" id="ARBA00022741"/>
    </source>
</evidence>
<dbReference type="InterPro" id="IPR003593">
    <property type="entry name" value="AAA+_ATPase"/>
</dbReference>
<dbReference type="OrthoDB" id="9801958at2"/>
<gene>
    <name evidence="5" type="ORF">FL857_06950</name>
</gene>
<evidence type="ECO:0000256" key="3">
    <source>
        <dbReference type="ARBA" id="ARBA00022840"/>
    </source>
</evidence>
<evidence type="ECO:0000259" key="4">
    <source>
        <dbReference type="PROSITE" id="PS50893"/>
    </source>
</evidence>
<sequence>MDFVVEKLNLLENVSLNFDEIRVFDNFSLSVPKEKITCILGPSGCGKTSILNMLAGLLNPAAGKVNVGKEKIGYIFQEDRLLPWETVYDNIRLVRGEENCDEILQILYSLEMLDFKDKYPSQLSGGMLKRVSLARGFYFEPSLMLMDESFKSLDYDLRLEQVKYLTKFWRKNKNTIIFVTHDIDEAVLLGHNIVILSGRITKIIDTYSLNSELEQRKLYDDEHIKLRNKIIKIIEQNH</sequence>
<evidence type="ECO:0000313" key="5">
    <source>
        <dbReference type="EMBL" id="TRW25538.1"/>
    </source>
</evidence>
<dbReference type="PANTHER" id="PTHR42781">
    <property type="entry name" value="SPERMIDINE/PUTRESCINE IMPORT ATP-BINDING PROTEIN POTA"/>
    <property type="match status" value="1"/>
</dbReference>
<reference evidence="5 6" key="1">
    <citation type="submission" date="2019-07" db="EMBL/GenBank/DDBJ databases">
        <title>Criibacterium bergeronii gen. nov., sp. nov. isolated from human clinical samples.</title>
        <authorList>
            <person name="Maheux A.F."/>
            <person name="Boudreau D.K."/>
            <person name="Berube E."/>
            <person name="Brodeur S."/>
            <person name="Bernard K.A."/>
            <person name="Abed J.Y."/>
            <person name="Ducrey E."/>
            <person name="Guay E.F."/>
            <person name="Raymond F."/>
            <person name="Corbeil J."/>
            <person name="Domingo M.-C."/>
            <person name="Roy P.H."/>
            <person name="Boissinot M."/>
            <person name="Tocheva E.I."/>
            <person name="Omar R.F."/>
        </authorList>
    </citation>
    <scope>NUCLEOTIDE SEQUENCE [LARGE SCALE GENOMIC DNA]</scope>
    <source>
        <strain evidence="5 6">CCRI-24246</strain>
    </source>
</reference>
<protein>
    <submittedName>
        <fullName evidence="5">ABC transporter ATP-binding protein</fullName>
    </submittedName>
</protein>